<evidence type="ECO:0000256" key="12">
    <source>
        <dbReference type="SAM" id="MobiDB-lite"/>
    </source>
</evidence>
<evidence type="ECO:0000256" key="13">
    <source>
        <dbReference type="SAM" id="Phobius"/>
    </source>
</evidence>
<sequence length="913" mass="96692">MAGADSDSSDIGWGAWLIIGLYLASTLVVGFVAFRRGRRSAETGQSGKSGGGDGGGILQQHFLAGRGLGIVVLTMTQLATVFSGYTLVGVPAEAYRRGFYSLRWAATLSYIVFLTVIISPRLQLLSRERNYLSPSDFFADRFRNFILHKIISLTLLASLALYTVAQFTAMGTTVEGMSNGKISSLVGAASLTVLLLLYEALGGLTAVAFTDTMQGFLMLLGFALMLAYIQSRGGVAPIVEAQRAELARVPSAAENAGFSLFSAAGMGSVLYPHWLNRTMASKSQKTTRGALLVLAVAPFVCMLPALLMGITAREVIGDSLDERQSDAVFSLFVRRVMMEGPGWYLGGSLLLAASIAAIMSTADSGLIVISLLVCGDFVRPLCRPSDRTLKIISTLTSVGFASLSILLSELPGVSLEALWGLQQEIIMQAMPAFVLGMYTHWARGGPILLGLCLGLALTAALIGWRGWREGPGGVSLMTPGYFGLALNVAVMGGAHLAIWMMERTKGIKKEGEVKRGRRRGRTQLIPTDQKTRVELGGGVHVNVEGGEREGESGKRETLGEGSLRESQIVAEDEKDPLAEHSRGSVYGMDLKGDHMPSSLVGLRVEMQGKEPAGFPQITLPLLVVLGLSGLFFSAAGEGEIAPLIAGLPDFAFFFVMLTTVVALGTIGMVVFFWDVSTNEKKGLEANEHTDGRKDVENVGGETGEAEGSVEDPTEPMERGEVLSLNVEGGEGEGWGGMTDEGGENSSVLPMDLSALSVNPNNSHRAVQLSRGHPKGAESRLEIPRDRLKQQQQPQSQRETSAEETHTPNPALSPPWRLPSSTASRSSHPKGGTASSRPPTLAGKGSSSARLGVSSKGGGEGVLPCAVSIPHAIGLGGLERGELRHGECASGCVSHCAVVIGKEQETDSSEEVTM</sequence>
<dbReference type="PhylomeDB" id="A0A0G4HUP1"/>
<dbReference type="GO" id="GO:0015293">
    <property type="term" value="F:symporter activity"/>
    <property type="evidence" value="ECO:0007669"/>
    <property type="project" value="UniProtKB-KW"/>
</dbReference>
<feature type="transmembrane region" description="Helical" evidence="13">
    <location>
        <begin position="13"/>
        <end position="34"/>
    </location>
</feature>
<reference evidence="14" key="1">
    <citation type="submission" date="2014-11" db="EMBL/GenBank/DDBJ databases">
        <authorList>
            <person name="Otto D Thomas"/>
            <person name="Naeem Raeece"/>
        </authorList>
    </citation>
    <scope>NUCLEOTIDE SEQUENCE</scope>
</reference>
<feature type="transmembrane region" description="Helical" evidence="13">
    <location>
        <begin position="287"/>
        <end position="310"/>
    </location>
</feature>
<keyword evidence="10 13" id="KW-0472">Membrane</keyword>
<evidence type="ECO:0000256" key="5">
    <source>
        <dbReference type="ARBA" id="ARBA00022692"/>
    </source>
</evidence>
<feature type="compositionally biased region" description="Polar residues" evidence="12">
    <location>
        <begin position="755"/>
        <end position="764"/>
    </location>
</feature>
<keyword evidence="4" id="KW-1003">Cell membrane</keyword>
<accession>A0A0G4HUP1</accession>
<dbReference type="PROSITE" id="PS50283">
    <property type="entry name" value="NA_SOLUT_SYMP_3"/>
    <property type="match status" value="1"/>
</dbReference>
<dbReference type="PANTHER" id="PTHR48086:SF3">
    <property type="entry name" value="SODIUM_PROLINE SYMPORTER"/>
    <property type="match status" value="1"/>
</dbReference>
<keyword evidence="11" id="KW-0739">Sodium transport</keyword>
<evidence type="ECO:0000256" key="6">
    <source>
        <dbReference type="ARBA" id="ARBA00022847"/>
    </source>
</evidence>
<comment type="similarity">
    <text evidence="2">Belongs to the sodium:solute symporter (SSF) (TC 2.A.21) family.</text>
</comment>
<proteinExistence type="inferred from homology"/>
<keyword evidence="9" id="KW-0406">Ion transport</keyword>
<keyword evidence="6" id="KW-0769">Symport</keyword>
<evidence type="ECO:0000256" key="10">
    <source>
        <dbReference type="ARBA" id="ARBA00023136"/>
    </source>
</evidence>
<feature type="transmembrane region" description="Helical" evidence="13">
    <location>
        <begin position="216"/>
        <end position="236"/>
    </location>
</feature>
<feature type="transmembrane region" description="Helical" evidence="13">
    <location>
        <begin position="479"/>
        <end position="499"/>
    </location>
</feature>
<evidence type="ECO:0000256" key="3">
    <source>
        <dbReference type="ARBA" id="ARBA00022448"/>
    </source>
</evidence>
<dbReference type="PANTHER" id="PTHR48086">
    <property type="entry name" value="SODIUM/PROLINE SYMPORTER-RELATED"/>
    <property type="match status" value="1"/>
</dbReference>
<feature type="transmembrane region" description="Helical" evidence="13">
    <location>
        <begin position="185"/>
        <end position="209"/>
    </location>
</feature>
<evidence type="ECO:0000256" key="8">
    <source>
        <dbReference type="ARBA" id="ARBA00023053"/>
    </source>
</evidence>
<feature type="region of interest" description="Disordered" evidence="12">
    <location>
        <begin position="684"/>
        <end position="857"/>
    </location>
</feature>
<feature type="region of interest" description="Disordered" evidence="12">
    <location>
        <begin position="542"/>
        <end position="585"/>
    </location>
</feature>
<dbReference type="Pfam" id="PF00474">
    <property type="entry name" value="SSF"/>
    <property type="match status" value="1"/>
</dbReference>
<organism evidence="14">
    <name type="scientific">Chromera velia CCMP2878</name>
    <dbReference type="NCBI Taxonomy" id="1169474"/>
    <lineage>
        <taxon>Eukaryota</taxon>
        <taxon>Sar</taxon>
        <taxon>Alveolata</taxon>
        <taxon>Colpodellida</taxon>
        <taxon>Chromeraceae</taxon>
        <taxon>Chromera</taxon>
    </lineage>
</organism>
<keyword evidence="5 13" id="KW-0812">Transmembrane</keyword>
<evidence type="ECO:0000313" key="14">
    <source>
        <dbReference type="EMBL" id="CEM48152.1"/>
    </source>
</evidence>
<feature type="transmembrane region" description="Helical" evidence="13">
    <location>
        <begin position="650"/>
        <end position="673"/>
    </location>
</feature>
<feature type="transmembrane region" description="Helical" evidence="13">
    <location>
        <begin position="342"/>
        <end position="375"/>
    </location>
</feature>
<evidence type="ECO:0008006" key="15">
    <source>
        <dbReference type="Google" id="ProtNLM"/>
    </source>
</evidence>
<feature type="compositionally biased region" description="Basic and acidic residues" evidence="12">
    <location>
        <begin position="684"/>
        <end position="696"/>
    </location>
</feature>
<dbReference type="InterPro" id="IPR001734">
    <property type="entry name" value="Na/solute_symporter"/>
</dbReference>
<feature type="compositionally biased region" description="Basic and acidic residues" evidence="12">
    <location>
        <begin position="545"/>
        <end position="558"/>
    </location>
</feature>
<evidence type="ECO:0000256" key="4">
    <source>
        <dbReference type="ARBA" id="ARBA00022475"/>
    </source>
</evidence>
<dbReference type="EMBL" id="CDMZ01003949">
    <property type="protein sequence ID" value="CEM48152.1"/>
    <property type="molecule type" value="Genomic_DNA"/>
</dbReference>
<protein>
    <recommendedName>
        <fullName evidence="15">Sodium/solute symporter</fullName>
    </recommendedName>
</protein>
<feature type="transmembrane region" description="Helical" evidence="13">
    <location>
        <begin position="68"/>
        <end position="90"/>
    </location>
</feature>
<feature type="transmembrane region" description="Helical" evidence="13">
    <location>
        <begin position="256"/>
        <end position="275"/>
    </location>
</feature>
<evidence type="ECO:0000256" key="9">
    <source>
        <dbReference type="ARBA" id="ARBA00023065"/>
    </source>
</evidence>
<gene>
    <name evidence="14" type="ORF">Cvel_31939</name>
</gene>
<dbReference type="AlphaFoldDB" id="A0A0G4HUP1"/>
<feature type="compositionally biased region" description="Basic and acidic residues" evidence="12">
    <location>
        <begin position="774"/>
        <end position="788"/>
    </location>
</feature>
<feature type="compositionally biased region" description="Acidic residues" evidence="12">
    <location>
        <begin position="703"/>
        <end position="714"/>
    </location>
</feature>
<keyword evidence="7 13" id="KW-1133">Transmembrane helix</keyword>
<keyword evidence="8" id="KW-0915">Sodium</keyword>
<feature type="transmembrane region" description="Helical" evidence="13">
    <location>
        <begin position="102"/>
        <end position="124"/>
    </location>
</feature>
<dbReference type="InterPro" id="IPR050277">
    <property type="entry name" value="Sodium:Solute_Symporter"/>
</dbReference>
<keyword evidence="3" id="KW-0813">Transport</keyword>
<dbReference type="GO" id="GO:0006814">
    <property type="term" value="P:sodium ion transport"/>
    <property type="evidence" value="ECO:0007669"/>
    <property type="project" value="UniProtKB-KW"/>
</dbReference>
<evidence type="ECO:0000256" key="1">
    <source>
        <dbReference type="ARBA" id="ARBA00004651"/>
    </source>
</evidence>
<dbReference type="CDD" id="cd10322">
    <property type="entry name" value="SLC5sbd"/>
    <property type="match status" value="1"/>
</dbReference>
<dbReference type="InterPro" id="IPR038377">
    <property type="entry name" value="Na/Glc_symporter_sf"/>
</dbReference>
<comment type="subcellular location">
    <subcellularLocation>
        <location evidence="1">Cell membrane</location>
        <topology evidence="1">Multi-pass membrane protein</topology>
    </subcellularLocation>
</comment>
<evidence type="ECO:0000256" key="7">
    <source>
        <dbReference type="ARBA" id="ARBA00022989"/>
    </source>
</evidence>
<dbReference type="GO" id="GO:0005886">
    <property type="term" value="C:plasma membrane"/>
    <property type="evidence" value="ECO:0007669"/>
    <property type="project" value="UniProtKB-SubCell"/>
</dbReference>
<feature type="transmembrane region" description="Helical" evidence="13">
    <location>
        <begin position="145"/>
        <end position="165"/>
    </location>
</feature>
<dbReference type="VEuPathDB" id="CryptoDB:Cvel_31939"/>
<evidence type="ECO:0000256" key="2">
    <source>
        <dbReference type="ARBA" id="ARBA00006434"/>
    </source>
</evidence>
<name>A0A0G4HUP1_9ALVE</name>
<evidence type="ECO:0000256" key="11">
    <source>
        <dbReference type="ARBA" id="ARBA00023201"/>
    </source>
</evidence>
<feature type="transmembrane region" description="Helical" evidence="13">
    <location>
        <begin position="617"/>
        <end position="635"/>
    </location>
</feature>
<dbReference type="Gene3D" id="1.20.1730.10">
    <property type="entry name" value="Sodium/glucose cotransporter"/>
    <property type="match status" value="1"/>
</dbReference>
<feature type="transmembrane region" description="Helical" evidence="13">
    <location>
        <begin position="448"/>
        <end position="467"/>
    </location>
</feature>